<dbReference type="PROSITE" id="PS50893">
    <property type="entry name" value="ABC_TRANSPORTER_2"/>
    <property type="match status" value="1"/>
</dbReference>
<dbReference type="CDD" id="cd03260">
    <property type="entry name" value="ABC_PstB_phosphate_transporter"/>
    <property type="match status" value="1"/>
</dbReference>
<dbReference type="GO" id="GO:0005524">
    <property type="term" value="F:ATP binding"/>
    <property type="evidence" value="ECO:0007669"/>
    <property type="project" value="UniProtKB-KW"/>
</dbReference>
<proteinExistence type="predicted"/>
<organism evidence="6 7">
    <name type="scientific">Halobellus rarus</name>
    <dbReference type="NCBI Taxonomy" id="1126237"/>
    <lineage>
        <taxon>Archaea</taxon>
        <taxon>Methanobacteriati</taxon>
        <taxon>Methanobacteriota</taxon>
        <taxon>Stenosarchaea group</taxon>
        <taxon>Halobacteria</taxon>
        <taxon>Halobacteriales</taxon>
        <taxon>Haloferacaceae</taxon>
        <taxon>Halobellus</taxon>
    </lineage>
</organism>
<dbReference type="EMBL" id="JBHUDK010000006">
    <property type="protein sequence ID" value="MFD1598820.1"/>
    <property type="molecule type" value="Genomic_DNA"/>
</dbReference>
<evidence type="ECO:0000256" key="2">
    <source>
        <dbReference type="ARBA" id="ARBA00022741"/>
    </source>
</evidence>
<reference evidence="6 7" key="1">
    <citation type="journal article" date="2019" name="Int. J. Syst. Evol. Microbiol.">
        <title>The Global Catalogue of Microorganisms (GCM) 10K type strain sequencing project: providing services to taxonomists for standard genome sequencing and annotation.</title>
        <authorList>
            <consortium name="The Broad Institute Genomics Platform"/>
            <consortium name="The Broad Institute Genome Sequencing Center for Infectious Disease"/>
            <person name="Wu L."/>
            <person name="Ma J."/>
        </authorList>
    </citation>
    <scope>NUCLEOTIDE SEQUENCE [LARGE SCALE GENOMIC DNA]</scope>
    <source>
        <strain evidence="6 7">CGMCC 1.12121</strain>
    </source>
</reference>
<sequence>MTLSGDGLSMGFDGELVLEGVSIDVDAGEVLTVVGPSGTGKTTLLRLLAGFHPPDAGTIAWDGTDVWALSESERLSIRRGISMVFQEPSLFNATVARNVTYGSRIRRSWRDRIRAQLDGLVGDSSLSEGARSALEVVGLTGKADQNALSLSGGEGQRVAFARAMAVDPSVLLLDEPTSNLDPRNTAVLEEAVLRARDRGVGVVVATHDMHQAERISDRVAVLLAGELVERGPAAQIFEEPEDRRTKRFVDGELMYDVEETGERDESSESHDAYSTAPR</sequence>
<comment type="caution">
    <text evidence="6">The sequence shown here is derived from an EMBL/GenBank/DDBJ whole genome shotgun (WGS) entry which is preliminary data.</text>
</comment>
<keyword evidence="2" id="KW-0547">Nucleotide-binding</keyword>
<accession>A0ABD6CL43</accession>
<evidence type="ECO:0000313" key="7">
    <source>
        <dbReference type="Proteomes" id="UP001597085"/>
    </source>
</evidence>
<dbReference type="RefSeq" id="WP_256420356.1">
    <property type="nucleotide sequence ID" value="NZ_JANHDI010000002.1"/>
</dbReference>
<dbReference type="SUPFAM" id="SSF52540">
    <property type="entry name" value="P-loop containing nucleoside triphosphate hydrolases"/>
    <property type="match status" value="1"/>
</dbReference>
<dbReference type="PANTHER" id="PTHR43423">
    <property type="entry name" value="ABC TRANSPORTER I FAMILY MEMBER 17"/>
    <property type="match status" value="1"/>
</dbReference>
<evidence type="ECO:0000256" key="4">
    <source>
        <dbReference type="SAM" id="MobiDB-lite"/>
    </source>
</evidence>
<dbReference type="AlphaFoldDB" id="A0ABD6CL43"/>
<dbReference type="SMART" id="SM00382">
    <property type="entry name" value="AAA"/>
    <property type="match status" value="1"/>
</dbReference>
<feature type="region of interest" description="Disordered" evidence="4">
    <location>
        <begin position="256"/>
        <end position="278"/>
    </location>
</feature>
<keyword evidence="3 6" id="KW-0067">ATP-binding</keyword>
<gene>
    <name evidence="6" type="ORF">ACFSBX_07595</name>
</gene>
<dbReference type="InterPro" id="IPR027417">
    <property type="entry name" value="P-loop_NTPase"/>
</dbReference>
<dbReference type="Pfam" id="PF00005">
    <property type="entry name" value="ABC_tran"/>
    <property type="match status" value="1"/>
</dbReference>
<name>A0ABD6CL43_9EURY</name>
<dbReference type="PANTHER" id="PTHR43423:SF1">
    <property type="entry name" value="ABC TRANSPORTER I FAMILY MEMBER 17"/>
    <property type="match status" value="1"/>
</dbReference>
<protein>
    <submittedName>
        <fullName evidence="6">Phosphate ABC transporter ATP-binding protein</fullName>
    </submittedName>
</protein>
<evidence type="ECO:0000259" key="5">
    <source>
        <dbReference type="PROSITE" id="PS50893"/>
    </source>
</evidence>
<keyword evidence="7" id="KW-1185">Reference proteome</keyword>
<evidence type="ECO:0000256" key="3">
    <source>
        <dbReference type="ARBA" id="ARBA00022840"/>
    </source>
</evidence>
<keyword evidence="1" id="KW-0472">Membrane</keyword>
<evidence type="ECO:0000256" key="1">
    <source>
        <dbReference type="ARBA" id="ARBA00022475"/>
    </source>
</evidence>
<keyword evidence="1" id="KW-1003">Cell membrane</keyword>
<dbReference type="InterPro" id="IPR003439">
    <property type="entry name" value="ABC_transporter-like_ATP-bd"/>
</dbReference>
<dbReference type="Proteomes" id="UP001597085">
    <property type="component" value="Unassembled WGS sequence"/>
</dbReference>
<dbReference type="InterPro" id="IPR005670">
    <property type="entry name" value="PstB-like"/>
</dbReference>
<feature type="domain" description="ABC transporter" evidence="5">
    <location>
        <begin position="3"/>
        <end position="249"/>
    </location>
</feature>
<dbReference type="InterPro" id="IPR003593">
    <property type="entry name" value="AAA+_ATPase"/>
</dbReference>
<dbReference type="Gene3D" id="3.40.50.300">
    <property type="entry name" value="P-loop containing nucleotide triphosphate hydrolases"/>
    <property type="match status" value="1"/>
</dbReference>
<evidence type="ECO:0000313" key="6">
    <source>
        <dbReference type="EMBL" id="MFD1598820.1"/>
    </source>
</evidence>